<gene>
    <name evidence="1" type="ORF">UCMB321_3155</name>
</gene>
<dbReference type="InterPro" id="IPR006439">
    <property type="entry name" value="HAD-SF_hydro_IA"/>
</dbReference>
<dbReference type="InterPro" id="IPR051806">
    <property type="entry name" value="HAD-like_SPP"/>
</dbReference>
<dbReference type="SUPFAM" id="SSF56784">
    <property type="entry name" value="HAD-like"/>
    <property type="match status" value="1"/>
</dbReference>
<sequence length="216" mass="23098">MVEGQRFAAFLFDMDGTLLNSIASAERVWARWAARHGLDVEAFLQTIHGVRSVETVRRQNLPGVDPEREAAAITQAEIDDVEGVIAIEGAKAFLATLPAERWAIVTSAPRALAERRMAAAGLDFPPLVITAEDIAHGKPAPDCYLLAAQRLGVRPQDCLVFEDAPAGIAAGEAAAARVVVISATHAHPMQTPHRVLADYLQVAVDINEQGLALVQA</sequence>
<dbReference type="InterPro" id="IPR036412">
    <property type="entry name" value="HAD-like_sf"/>
</dbReference>
<dbReference type="InterPro" id="IPR023198">
    <property type="entry name" value="PGP-like_dom2"/>
</dbReference>
<dbReference type="PROSITE" id="PS01228">
    <property type="entry name" value="COF_1"/>
    <property type="match status" value="1"/>
</dbReference>
<evidence type="ECO:0000313" key="1">
    <source>
        <dbReference type="EMBL" id="KIH83205.1"/>
    </source>
</evidence>
<proteinExistence type="predicted"/>
<dbReference type="InterPro" id="IPR023214">
    <property type="entry name" value="HAD_sf"/>
</dbReference>
<comment type="caution">
    <text evidence="1">The sequence shown here is derived from an EMBL/GenBank/DDBJ whole genome shotgun (WGS) entry which is preliminary data.</text>
</comment>
<dbReference type="STRING" id="226910.UCMB321_3155"/>
<name>A0A0C2I8G5_9PSED</name>
<dbReference type="PANTHER" id="PTHR43481">
    <property type="entry name" value="FRUCTOSE-1-PHOSPHATE PHOSPHATASE"/>
    <property type="match status" value="1"/>
</dbReference>
<dbReference type="Pfam" id="PF00702">
    <property type="entry name" value="Hydrolase"/>
    <property type="match status" value="1"/>
</dbReference>
<dbReference type="GO" id="GO:0050308">
    <property type="term" value="F:sugar-phosphatase activity"/>
    <property type="evidence" value="ECO:0007669"/>
    <property type="project" value="TreeGrafter"/>
</dbReference>
<dbReference type="SFLD" id="SFLDG01129">
    <property type="entry name" value="C1.5:_HAD__Beta-PGM__Phosphata"/>
    <property type="match status" value="1"/>
</dbReference>
<accession>A0A0C2I8G5</accession>
<dbReference type="Gene3D" id="3.40.50.1000">
    <property type="entry name" value="HAD superfamily/HAD-like"/>
    <property type="match status" value="1"/>
</dbReference>
<dbReference type="Gene3D" id="1.10.150.240">
    <property type="entry name" value="Putative phosphatase, domain 2"/>
    <property type="match status" value="1"/>
</dbReference>
<keyword evidence="2" id="KW-1185">Reference proteome</keyword>
<dbReference type="NCBIfam" id="TIGR01509">
    <property type="entry name" value="HAD-SF-IA-v3"/>
    <property type="match status" value="1"/>
</dbReference>
<dbReference type="PATRIC" id="fig|226910.6.peg.3143"/>
<reference evidence="1 2" key="1">
    <citation type="submission" date="2015-01" db="EMBL/GenBank/DDBJ databases">
        <title>Complete genome of Pseudomonas batumici UCM B-321 producer of the batumin antibiotic with strong antistaphilococcal and potential anticancer activity.</title>
        <authorList>
            <person name="Klochko V.V."/>
            <person name="Zelena L.B."/>
            <person name="Elena K.A."/>
            <person name="Reva O.N."/>
        </authorList>
    </citation>
    <scope>NUCLEOTIDE SEQUENCE [LARGE SCALE GENOMIC DNA]</scope>
    <source>
        <strain evidence="1 2">UCM B-321</strain>
    </source>
</reference>
<dbReference type="SFLD" id="SFLDS00003">
    <property type="entry name" value="Haloacid_Dehalogenase"/>
    <property type="match status" value="1"/>
</dbReference>
<organism evidence="1 2">
    <name type="scientific">Pseudomonas batumici</name>
    <dbReference type="NCBI Taxonomy" id="226910"/>
    <lineage>
        <taxon>Bacteria</taxon>
        <taxon>Pseudomonadati</taxon>
        <taxon>Pseudomonadota</taxon>
        <taxon>Gammaproteobacteria</taxon>
        <taxon>Pseudomonadales</taxon>
        <taxon>Pseudomonadaceae</taxon>
        <taxon>Pseudomonas</taxon>
    </lineage>
</organism>
<dbReference type="RefSeq" id="WP_040068413.1">
    <property type="nucleotide sequence ID" value="NZ_CP144470.1"/>
</dbReference>
<dbReference type="PANTHER" id="PTHR43481:SF4">
    <property type="entry name" value="GLYCEROL-1-PHOSPHATE PHOSPHOHYDROLASE 1-RELATED"/>
    <property type="match status" value="1"/>
</dbReference>
<protein>
    <submittedName>
        <fullName evidence="1">Putative phosphatase YfbT</fullName>
    </submittedName>
</protein>
<dbReference type="Proteomes" id="UP000031535">
    <property type="component" value="Unassembled WGS sequence"/>
</dbReference>
<evidence type="ECO:0000313" key="2">
    <source>
        <dbReference type="Proteomes" id="UP000031535"/>
    </source>
</evidence>
<dbReference type="OrthoDB" id="9800058at2"/>
<dbReference type="EMBL" id="JXDG01000040">
    <property type="protein sequence ID" value="KIH83205.1"/>
    <property type="molecule type" value="Genomic_DNA"/>
</dbReference>
<dbReference type="AlphaFoldDB" id="A0A0C2I8G5"/>